<name>A0A8B7X3W0_MICMU</name>
<dbReference type="Pfam" id="PF15442">
    <property type="entry name" value="DUF4629"/>
    <property type="match status" value="1"/>
</dbReference>
<evidence type="ECO:0000256" key="1">
    <source>
        <dbReference type="SAM" id="MobiDB-lite"/>
    </source>
</evidence>
<dbReference type="Ensembl" id="ENSMICT00000067730.1">
    <property type="protein sequence ID" value="ENSMICP00000043984.1"/>
    <property type="gene ID" value="ENSMICG00000044504.1"/>
</dbReference>
<feature type="domain" description="DUF4629" evidence="2">
    <location>
        <begin position="448"/>
        <end position="587"/>
    </location>
</feature>
<feature type="compositionally biased region" description="Basic and acidic residues" evidence="1">
    <location>
        <begin position="814"/>
        <end position="826"/>
    </location>
</feature>
<organism evidence="3 4">
    <name type="scientific">Microcebus murinus</name>
    <name type="common">Gray mouse lemur</name>
    <name type="synonym">Lemur murinus</name>
    <dbReference type="NCBI Taxonomy" id="30608"/>
    <lineage>
        <taxon>Eukaryota</taxon>
        <taxon>Metazoa</taxon>
        <taxon>Chordata</taxon>
        <taxon>Craniata</taxon>
        <taxon>Vertebrata</taxon>
        <taxon>Euteleostomi</taxon>
        <taxon>Mammalia</taxon>
        <taxon>Eutheria</taxon>
        <taxon>Euarchontoglires</taxon>
        <taxon>Primates</taxon>
        <taxon>Strepsirrhini</taxon>
        <taxon>Lemuriformes</taxon>
        <taxon>Cheirogaleidae</taxon>
        <taxon>Microcebus</taxon>
    </lineage>
</organism>
<dbReference type="OrthoDB" id="9808992at2759"/>
<reference evidence="3" key="2">
    <citation type="submission" date="2025-08" db="UniProtKB">
        <authorList>
            <consortium name="Ensembl"/>
        </authorList>
    </citation>
    <scope>IDENTIFICATION</scope>
</reference>
<proteinExistence type="predicted"/>
<feature type="region of interest" description="Disordered" evidence="1">
    <location>
        <begin position="799"/>
        <end position="826"/>
    </location>
</feature>
<evidence type="ECO:0000313" key="3">
    <source>
        <dbReference type="Ensembl" id="ENSMICP00000043984.1"/>
    </source>
</evidence>
<feature type="region of interest" description="Disordered" evidence="1">
    <location>
        <begin position="744"/>
        <end position="787"/>
    </location>
</feature>
<dbReference type="InterPro" id="IPR027898">
    <property type="entry name" value="DUF4629"/>
</dbReference>
<dbReference type="GeneTree" id="ENSGT00390000014208"/>
<dbReference type="PANTHER" id="PTHR31466">
    <property type="entry name" value="GENE 5591-RELATED"/>
    <property type="match status" value="1"/>
</dbReference>
<feature type="region of interest" description="Disordered" evidence="1">
    <location>
        <begin position="434"/>
        <end position="473"/>
    </location>
</feature>
<sequence>MWNSLWKTENFQNSSLLGTANSLQLSLPVVSNEASLTGSVCNFSRVSTPAVSLSWILPSPASSSFQSLMGSAYLYQHSSTTMLSEVTGHSPMSISAASYPSVFDWDMTGSTENSSSLGDLTVTLTDQDTIVSSMSMTVQYDQASDANTMLPLYPSLSASLLQGTSCEISDQGQSLSLNYEKGSRVYYYNQSTLGPLLSGELSPCMQSYGSMSNTGSMSSASQPEMVMVLKEVQPTNVLPVTSTPRINYSESAQPITETSFEVMETSLEMDTSLGDRSYPPPPDFGDISVIAPVQSPSDFLPPASSQEQKENKNLDEIKTKLSKALDAYQIPIENQDPPLLPLEIPDIHQLLACIDPLGHEVQPGSKTVSLGNNSLSLRDQGTLESEIESVNSFSQITTLVKDIQLLYLFNSLKDLDQSKDLTAIKAEDTRAIKVNQSQEKSSVTKTSSGQVRKNKHKASEPISGAPKAKIQPKNPECLIGEEVIVLSAVAKHSNSKPQKSASSRGSKTKGRGQEKTKRTRENNSKKAGESKQSGNKVKAEDKPTIPKIKSKKNQLELSPENFKKPQSCQGMHMPESVQVFRVLGKKSDKQIGLSFSWKLGNSSNIKYPQPSPTFKPWLDTPHEDKGSEKTPVKAQKTDGSAGKECPSPSQYELPPPGKVKLVPLPFPTLNKSPAQPLPWRPHFLASHRDAAANPAQPASTSSSRPIAVHLSQPASACASSTGPARPTLPISTNATRHSLINLSQASEPQSAASKPKPYKTSPCTSPQQDPVSTAVTKPQSPPKPQNQFLLQDFSCQPIPWRKPSISGPVLSKPTTKEQRPEHEAMKRKAQQERENAAKYGSLRKLHFFR</sequence>
<dbReference type="AlphaFoldDB" id="A0A8B7X3W0"/>
<gene>
    <name evidence="3" type="primary">C2orf78</name>
</gene>
<feature type="region of interest" description="Disordered" evidence="1">
    <location>
        <begin position="600"/>
        <end position="731"/>
    </location>
</feature>
<protein>
    <submittedName>
        <fullName evidence="3">Chromosome 2 open reading frame 78</fullName>
    </submittedName>
</protein>
<evidence type="ECO:0000259" key="2">
    <source>
        <dbReference type="Pfam" id="PF15442"/>
    </source>
</evidence>
<feature type="compositionally biased region" description="Basic and acidic residues" evidence="1">
    <location>
        <begin position="511"/>
        <end position="529"/>
    </location>
</feature>
<reference evidence="3" key="1">
    <citation type="submission" date="2016-12" db="EMBL/GenBank/DDBJ databases">
        <title>Mouse lemur reference genome and diversity panel.</title>
        <authorList>
            <person name="Harris R."/>
            <person name="Larsen P."/>
            <person name="Liu Y."/>
            <person name="Hughes D.S."/>
            <person name="Murali S."/>
            <person name="Raveendran M."/>
            <person name="Korchina V."/>
            <person name="Wang M."/>
            <person name="Jhangiani S."/>
            <person name="Bandaranaike D."/>
            <person name="Bellair M."/>
            <person name="Blankenburg K."/>
            <person name="Chao H."/>
            <person name="Dahdouli M."/>
            <person name="Dinh H."/>
            <person name="Doddapaneni H."/>
            <person name="English A."/>
            <person name="Firestine M."/>
            <person name="Gnanaolivu R."/>
            <person name="Gross S."/>
            <person name="Hernandez B."/>
            <person name="Javaid M."/>
            <person name="Jayaseelan J."/>
            <person name="Jones J."/>
            <person name="Khan Z."/>
            <person name="Kovar C."/>
            <person name="Kurapati P."/>
            <person name="Le B."/>
            <person name="Lee S."/>
            <person name="Li M."/>
            <person name="Mathew T."/>
            <person name="Narasimhan A."/>
            <person name="Ngo D."/>
            <person name="Nguyen L."/>
            <person name="Okwuonu G."/>
            <person name="Ongeri F."/>
            <person name="Osuji N."/>
            <person name="Pu L.-L."/>
            <person name="Puazo M."/>
            <person name="Quiroz J."/>
            <person name="Raj R."/>
            <person name="Rajbhandari K."/>
            <person name="Reid J.G."/>
            <person name="Santibanez J."/>
            <person name="Sexton D."/>
            <person name="Skinner E."/>
            <person name="Vee V."/>
            <person name="Weissenberger G."/>
            <person name="Wu Y."/>
            <person name="Xin Y."/>
            <person name="Han Y."/>
            <person name="Campbell C."/>
            <person name="Brown A."/>
            <person name="Sullivan B."/>
            <person name="Shelton J."/>
            <person name="Brown S."/>
            <person name="Dudchenko O."/>
            <person name="Machol I."/>
            <person name="Durand N."/>
            <person name="Shamim M."/>
            <person name="Lieberman A."/>
            <person name="Muzny D.M."/>
            <person name="Richards S."/>
            <person name="Yoder A."/>
            <person name="Worley K.C."/>
            <person name="Rogers J."/>
            <person name="Gibbs R.A."/>
        </authorList>
    </citation>
    <scope>NUCLEOTIDE SEQUENCE [LARGE SCALE GENOMIC DNA]</scope>
</reference>
<dbReference type="PANTHER" id="PTHR31466:SF1">
    <property type="entry name" value="RIKEN CDNA 4930433I11 GENE"/>
    <property type="match status" value="1"/>
</dbReference>
<feature type="compositionally biased region" description="Polar residues" evidence="1">
    <location>
        <begin position="712"/>
        <end position="722"/>
    </location>
</feature>
<dbReference type="Proteomes" id="UP000694394">
    <property type="component" value="Chromosome 4"/>
</dbReference>
<reference evidence="3" key="3">
    <citation type="submission" date="2025-09" db="UniProtKB">
        <authorList>
            <consortium name="Ensembl"/>
        </authorList>
    </citation>
    <scope>IDENTIFICATION</scope>
</reference>
<feature type="region of interest" description="Disordered" evidence="1">
    <location>
        <begin position="490"/>
        <end position="570"/>
    </location>
</feature>
<keyword evidence="4" id="KW-1185">Reference proteome</keyword>
<feature type="compositionally biased region" description="Polar residues" evidence="1">
    <location>
        <begin position="434"/>
        <end position="451"/>
    </location>
</feature>
<feature type="compositionally biased region" description="Polar residues" evidence="1">
    <location>
        <begin position="761"/>
        <end position="778"/>
    </location>
</feature>
<evidence type="ECO:0000313" key="4">
    <source>
        <dbReference type="Proteomes" id="UP000694394"/>
    </source>
</evidence>
<dbReference type="InterPro" id="IPR040292">
    <property type="entry name" value="C2orf78-like"/>
</dbReference>
<accession>A0A8B7X3W0</accession>
<dbReference type="EMBL" id="ABDC03005142">
    <property type="status" value="NOT_ANNOTATED_CDS"/>
    <property type="molecule type" value="Genomic_DNA"/>
</dbReference>
<feature type="compositionally biased region" description="Polar residues" evidence="1">
    <location>
        <begin position="495"/>
        <end position="505"/>
    </location>
</feature>
<feature type="compositionally biased region" description="Basic and acidic residues" evidence="1">
    <location>
        <begin position="620"/>
        <end position="631"/>
    </location>
</feature>